<dbReference type="Proteomes" id="UP000217199">
    <property type="component" value="Unassembled WGS sequence"/>
</dbReference>
<gene>
    <name evidence="2" type="ORF">PNOK_0042300</name>
</gene>
<dbReference type="EMBL" id="NBII01000001">
    <property type="protein sequence ID" value="PAV23355.1"/>
    <property type="molecule type" value="Genomic_DNA"/>
</dbReference>
<evidence type="ECO:0000313" key="3">
    <source>
        <dbReference type="Proteomes" id="UP000217199"/>
    </source>
</evidence>
<protein>
    <submittedName>
        <fullName evidence="2">Rap1 myb domain-containing</fullName>
    </submittedName>
</protein>
<organism evidence="2 3">
    <name type="scientific">Pyrrhoderma noxium</name>
    <dbReference type="NCBI Taxonomy" id="2282107"/>
    <lineage>
        <taxon>Eukaryota</taxon>
        <taxon>Fungi</taxon>
        <taxon>Dikarya</taxon>
        <taxon>Basidiomycota</taxon>
        <taxon>Agaricomycotina</taxon>
        <taxon>Agaricomycetes</taxon>
        <taxon>Hymenochaetales</taxon>
        <taxon>Hymenochaetaceae</taxon>
        <taxon>Pyrrhoderma</taxon>
    </lineage>
</organism>
<keyword evidence="3" id="KW-1185">Reference proteome</keyword>
<feature type="region of interest" description="Disordered" evidence="1">
    <location>
        <begin position="426"/>
        <end position="447"/>
    </location>
</feature>
<reference evidence="2 3" key="1">
    <citation type="journal article" date="2017" name="Mol. Ecol.">
        <title>Comparative and population genomic landscape of Phellinus noxius: A hypervariable fungus causing root rot in trees.</title>
        <authorList>
            <person name="Chung C.L."/>
            <person name="Lee T.J."/>
            <person name="Akiba M."/>
            <person name="Lee H.H."/>
            <person name="Kuo T.H."/>
            <person name="Liu D."/>
            <person name="Ke H.M."/>
            <person name="Yokoi T."/>
            <person name="Roa M.B."/>
            <person name="Lu M.J."/>
            <person name="Chang Y.Y."/>
            <person name="Ann P.J."/>
            <person name="Tsai J.N."/>
            <person name="Chen C.Y."/>
            <person name="Tzean S.S."/>
            <person name="Ota Y."/>
            <person name="Hattori T."/>
            <person name="Sahashi N."/>
            <person name="Liou R.F."/>
            <person name="Kikuchi T."/>
            <person name="Tsai I.J."/>
        </authorList>
    </citation>
    <scope>NUCLEOTIDE SEQUENCE [LARGE SCALE GENOMIC DNA]</scope>
    <source>
        <strain evidence="2 3">FFPRI411160</strain>
    </source>
</reference>
<dbReference type="OrthoDB" id="435460at2759"/>
<dbReference type="InParanoid" id="A0A286UV82"/>
<proteinExistence type="predicted"/>
<name>A0A286UV82_9AGAM</name>
<comment type="caution">
    <text evidence="2">The sequence shown here is derived from an EMBL/GenBank/DDBJ whole genome shotgun (WGS) entry which is preliminary data.</text>
</comment>
<evidence type="ECO:0000313" key="2">
    <source>
        <dbReference type="EMBL" id="PAV23355.1"/>
    </source>
</evidence>
<dbReference type="AlphaFoldDB" id="A0A286UV82"/>
<feature type="compositionally biased region" description="Basic and acidic residues" evidence="1">
    <location>
        <begin position="428"/>
        <end position="437"/>
    </location>
</feature>
<sequence>MKFRIQPGFSQYMRTKLEDDIVTHGGLVINKVPVRGVVVIDPASHVGCELVREWAWKERPARYFVSYTFVRRCVDERRLLCLKGQLKDELEGAVMEGIESSDIEGPELSRMQKVKLAIYLSVILPDRTSGNRSANKVYKHLIKNKTRFPWVGNHKWQMFRDHYCKNKNFYDRLIKKIVSENGLKKKLNTSQELQIASAMTADGTTTTYNERLLYIEKAPSVIETVLPKCKIGIFTEEKKARFNKIFVIERKRDTARKRSDVEWNTVGKIDCYFNEDDTKKKKKIKSRTIDDMLNAPTPRIVAERKFAKRPTRVDSGLMKLGKKLDEAFLESLEVKRGTKNLHLRDDIWIDDEISKNRSRSLQRPQEEERSNGNSNCLSSYGCSIDCFGLDADDFRTAIKLNSFICDNESDSETSEEEQVAEILGLADKGTEAGHADDPNIPTGTRRDLRALLPGLESYYMSTGRAGSSTQKSCWP</sequence>
<accession>A0A286UV82</accession>
<evidence type="ECO:0000256" key="1">
    <source>
        <dbReference type="SAM" id="MobiDB-lite"/>
    </source>
</evidence>